<keyword evidence="3" id="KW-1185">Reference proteome</keyword>
<gene>
    <name evidence="2" type="ORF">QHT84_08895</name>
</gene>
<dbReference type="EMBL" id="JASGBP010000004">
    <property type="protein sequence ID" value="MDI9257529.1"/>
    <property type="molecule type" value="Genomic_DNA"/>
</dbReference>
<dbReference type="Proteomes" id="UP001230035">
    <property type="component" value="Unassembled WGS sequence"/>
</dbReference>
<evidence type="ECO:0000313" key="2">
    <source>
        <dbReference type="EMBL" id="MDI9257529.1"/>
    </source>
</evidence>
<keyword evidence="1" id="KW-0472">Membrane</keyword>
<proteinExistence type="predicted"/>
<dbReference type="RefSeq" id="WP_283239205.1">
    <property type="nucleotide sequence ID" value="NZ_JASGBP010000004.1"/>
</dbReference>
<evidence type="ECO:0000256" key="1">
    <source>
        <dbReference type="SAM" id="Phobius"/>
    </source>
</evidence>
<evidence type="ECO:0000313" key="3">
    <source>
        <dbReference type="Proteomes" id="UP001230035"/>
    </source>
</evidence>
<comment type="caution">
    <text evidence="2">The sequence shown here is derived from an EMBL/GenBank/DDBJ whole genome shotgun (WGS) entry which is preliminary data.</text>
</comment>
<organism evidence="2 3">
    <name type="scientific">Flavobacterium sedimenticola</name>
    <dbReference type="NCBI Taxonomy" id="3043286"/>
    <lineage>
        <taxon>Bacteria</taxon>
        <taxon>Pseudomonadati</taxon>
        <taxon>Bacteroidota</taxon>
        <taxon>Flavobacteriia</taxon>
        <taxon>Flavobacteriales</taxon>
        <taxon>Flavobacteriaceae</taxon>
        <taxon>Flavobacterium</taxon>
    </lineage>
</organism>
<keyword evidence="1" id="KW-1133">Transmembrane helix</keyword>
<protein>
    <submittedName>
        <fullName evidence="2">Uncharacterized protein</fullName>
    </submittedName>
</protein>
<keyword evidence="1" id="KW-0812">Transmembrane</keyword>
<name>A0ABT6XR23_9FLAO</name>
<accession>A0ABT6XR23</accession>
<sequence>MSKIADGIVFSSEEQEVIDHNITAKMAKYRSVVFIITLVVLEVINGWGFLRTIQK</sequence>
<reference evidence="2 3" key="1">
    <citation type="submission" date="2023-05" db="EMBL/GenBank/DDBJ databases">
        <title>Flavobacterium sedimenti sp. nov., isolated from the sediment.</title>
        <authorList>
            <person name="Wu N."/>
        </authorList>
    </citation>
    <scope>NUCLEOTIDE SEQUENCE [LARGE SCALE GENOMIC DNA]</scope>
    <source>
        <strain evidence="2 3">YZ-48</strain>
    </source>
</reference>
<feature type="transmembrane region" description="Helical" evidence="1">
    <location>
        <begin position="31"/>
        <end position="50"/>
    </location>
</feature>